<organism evidence="3 4">
    <name type="scientific">Lasiosphaeria ovina</name>
    <dbReference type="NCBI Taxonomy" id="92902"/>
    <lineage>
        <taxon>Eukaryota</taxon>
        <taxon>Fungi</taxon>
        <taxon>Dikarya</taxon>
        <taxon>Ascomycota</taxon>
        <taxon>Pezizomycotina</taxon>
        <taxon>Sordariomycetes</taxon>
        <taxon>Sordariomycetidae</taxon>
        <taxon>Sordariales</taxon>
        <taxon>Lasiosphaeriaceae</taxon>
        <taxon>Lasiosphaeria</taxon>
    </lineage>
</organism>
<gene>
    <name evidence="3" type="ORF">B0T24DRAFT_565057</name>
</gene>
<dbReference type="AlphaFoldDB" id="A0AAE0NJN3"/>
<evidence type="ECO:0000313" key="4">
    <source>
        <dbReference type="Proteomes" id="UP001287356"/>
    </source>
</evidence>
<evidence type="ECO:0000259" key="2">
    <source>
        <dbReference type="Pfam" id="PF09362"/>
    </source>
</evidence>
<name>A0AAE0NJN3_9PEZI</name>
<reference evidence="3" key="2">
    <citation type="submission" date="2023-06" db="EMBL/GenBank/DDBJ databases">
        <authorList>
            <consortium name="Lawrence Berkeley National Laboratory"/>
            <person name="Haridas S."/>
            <person name="Hensen N."/>
            <person name="Bonometti L."/>
            <person name="Westerberg I."/>
            <person name="Brannstrom I.O."/>
            <person name="Guillou S."/>
            <person name="Cros-Aarteil S."/>
            <person name="Calhoun S."/>
            <person name="Kuo A."/>
            <person name="Mondo S."/>
            <person name="Pangilinan J."/>
            <person name="Riley R."/>
            <person name="Labutti K."/>
            <person name="Andreopoulos B."/>
            <person name="Lipzen A."/>
            <person name="Chen C."/>
            <person name="Yanf M."/>
            <person name="Daum C."/>
            <person name="Ng V."/>
            <person name="Clum A."/>
            <person name="Steindorff A."/>
            <person name="Ohm R."/>
            <person name="Martin F."/>
            <person name="Silar P."/>
            <person name="Natvig D."/>
            <person name="Lalanne C."/>
            <person name="Gautier V."/>
            <person name="Ament-Velasquez S.L."/>
            <person name="Kruys A."/>
            <person name="Hutchinson M.I."/>
            <person name="Powell A.J."/>
            <person name="Barry K."/>
            <person name="Miller A.N."/>
            <person name="Grigoriev I.V."/>
            <person name="Debuchy R."/>
            <person name="Gladieux P."/>
            <person name="Thoren M.H."/>
            <person name="Johannesson H."/>
        </authorList>
    </citation>
    <scope>NUCLEOTIDE SEQUENCE</scope>
    <source>
        <strain evidence="3">CBS 958.72</strain>
    </source>
</reference>
<evidence type="ECO:0000256" key="1">
    <source>
        <dbReference type="SAM" id="SignalP"/>
    </source>
</evidence>
<feature type="domain" description="DUF1996" evidence="2">
    <location>
        <begin position="42"/>
        <end position="296"/>
    </location>
</feature>
<dbReference type="Proteomes" id="UP001287356">
    <property type="component" value="Unassembled WGS sequence"/>
</dbReference>
<sequence length="364" mass="39187">MLCRILAAAALLRVFQDGAAQNVNAGRLLRFSCNQLVIERIDPLVTPGMSPSPHTHQRGGGNSFNATMDPDKMDPALASTCTSCTYAEDFSNYWTASLYFRSPENGSYKMVPQQPNFIGLDSVRHPLSGGLSIYYMVPFHSANQKVVAFRPGFRMISGDPAARSEEGKFAGICHRCNGNGEGFIPCSAPDASGFPARICPEGIRASVVFPSCWDGKNLDSPDHRSHVAYWSGSGVLAGAECPASHPVRIPQLMYEINWDTAAFNDPSYFEGGRQPFVYSFGDATGHGQHGDYLFGWQGDALQRGMDALLGDDCLNDACVALKSQSVQDVLKCTKKTQVPEAVGTGGECESSVALALVLSLAVRV</sequence>
<evidence type="ECO:0000313" key="3">
    <source>
        <dbReference type="EMBL" id="KAK3382773.1"/>
    </source>
</evidence>
<dbReference type="PANTHER" id="PTHR43662">
    <property type="match status" value="1"/>
</dbReference>
<feature type="chain" id="PRO_5042285558" description="DUF1996 domain-containing protein" evidence="1">
    <location>
        <begin position="21"/>
        <end position="364"/>
    </location>
</feature>
<dbReference type="EMBL" id="JAULSN010000001">
    <property type="protein sequence ID" value="KAK3382773.1"/>
    <property type="molecule type" value="Genomic_DNA"/>
</dbReference>
<comment type="caution">
    <text evidence="3">The sequence shown here is derived from an EMBL/GenBank/DDBJ whole genome shotgun (WGS) entry which is preliminary data.</text>
</comment>
<reference evidence="3" key="1">
    <citation type="journal article" date="2023" name="Mol. Phylogenet. Evol.">
        <title>Genome-scale phylogeny and comparative genomics of the fungal order Sordariales.</title>
        <authorList>
            <person name="Hensen N."/>
            <person name="Bonometti L."/>
            <person name="Westerberg I."/>
            <person name="Brannstrom I.O."/>
            <person name="Guillou S."/>
            <person name="Cros-Aarteil S."/>
            <person name="Calhoun S."/>
            <person name="Haridas S."/>
            <person name="Kuo A."/>
            <person name="Mondo S."/>
            <person name="Pangilinan J."/>
            <person name="Riley R."/>
            <person name="LaButti K."/>
            <person name="Andreopoulos B."/>
            <person name="Lipzen A."/>
            <person name="Chen C."/>
            <person name="Yan M."/>
            <person name="Daum C."/>
            <person name="Ng V."/>
            <person name="Clum A."/>
            <person name="Steindorff A."/>
            <person name="Ohm R.A."/>
            <person name="Martin F."/>
            <person name="Silar P."/>
            <person name="Natvig D.O."/>
            <person name="Lalanne C."/>
            <person name="Gautier V."/>
            <person name="Ament-Velasquez S.L."/>
            <person name="Kruys A."/>
            <person name="Hutchinson M.I."/>
            <person name="Powell A.J."/>
            <person name="Barry K."/>
            <person name="Miller A.N."/>
            <person name="Grigoriev I.V."/>
            <person name="Debuchy R."/>
            <person name="Gladieux P."/>
            <person name="Hiltunen Thoren M."/>
            <person name="Johannesson H."/>
        </authorList>
    </citation>
    <scope>NUCLEOTIDE SEQUENCE</scope>
    <source>
        <strain evidence="3">CBS 958.72</strain>
    </source>
</reference>
<protein>
    <recommendedName>
        <fullName evidence="2">DUF1996 domain-containing protein</fullName>
    </recommendedName>
</protein>
<dbReference type="PANTHER" id="PTHR43662:SF2">
    <property type="entry name" value="DUF1996 DOMAIN-CONTAINING PROTEIN"/>
    <property type="match status" value="1"/>
</dbReference>
<dbReference type="Pfam" id="PF09362">
    <property type="entry name" value="DUF1996"/>
    <property type="match status" value="1"/>
</dbReference>
<dbReference type="InterPro" id="IPR018535">
    <property type="entry name" value="DUF1996"/>
</dbReference>
<keyword evidence="1" id="KW-0732">Signal</keyword>
<feature type="signal peptide" evidence="1">
    <location>
        <begin position="1"/>
        <end position="20"/>
    </location>
</feature>
<keyword evidence="4" id="KW-1185">Reference proteome</keyword>
<accession>A0AAE0NJN3</accession>
<proteinExistence type="predicted"/>